<accession>A0A9D5HYS5</accession>
<evidence type="ECO:0000256" key="5">
    <source>
        <dbReference type="SAM" id="Phobius"/>
    </source>
</evidence>
<proteinExistence type="inferred from homology"/>
<keyword evidence="4 6" id="KW-0732">Signal</keyword>
<protein>
    <submittedName>
        <fullName evidence="7">Glycosylphosphatidylinositol transamidase</fullName>
    </submittedName>
</protein>
<dbReference type="PANTHER" id="PTHR48067:SF1">
    <property type="entry name" value="GPI-ANCHOR TRANSAMIDASE"/>
    <property type="match status" value="1"/>
</dbReference>
<dbReference type="InterPro" id="IPR001096">
    <property type="entry name" value="Peptidase_C13"/>
</dbReference>
<dbReference type="GO" id="GO:0006508">
    <property type="term" value="P:proteolysis"/>
    <property type="evidence" value="ECO:0007669"/>
    <property type="project" value="InterPro"/>
</dbReference>
<comment type="caution">
    <text evidence="7">The sequence shown here is derived from an EMBL/GenBank/DDBJ whole genome shotgun (WGS) entry which is preliminary data.</text>
</comment>
<dbReference type="EMBL" id="JAPCXC010000040">
    <property type="protein sequence ID" value="KAJ1608782.1"/>
    <property type="molecule type" value="Genomic_DNA"/>
</dbReference>
<feature type="chain" id="PRO_5039051771" evidence="6">
    <location>
        <begin position="21"/>
        <end position="430"/>
    </location>
</feature>
<dbReference type="PRINTS" id="PR00776">
    <property type="entry name" value="HEMOGLOBNASE"/>
</dbReference>
<name>A0A9D5HYS5_9CRYT</name>
<evidence type="ECO:0000256" key="4">
    <source>
        <dbReference type="ARBA" id="ARBA00022729"/>
    </source>
</evidence>
<dbReference type="GO" id="GO:0003923">
    <property type="term" value="F:GPI-anchor transamidase activity"/>
    <property type="evidence" value="ECO:0007669"/>
    <property type="project" value="InterPro"/>
</dbReference>
<keyword evidence="5" id="KW-0812">Transmembrane</keyword>
<comment type="pathway">
    <text evidence="1">Glycolipid biosynthesis; glycosylphosphatidylinositol-anchor biosynthesis.</text>
</comment>
<evidence type="ECO:0000256" key="6">
    <source>
        <dbReference type="SAM" id="SignalP"/>
    </source>
</evidence>
<dbReference type="Proteomes" id="UP001067231">
    <property type="component" value="Unassembled WGS sequence"/>
</dbReference>
<organism evidence="7">
    <name type="scientific">Cryptosporidium canis</name>
    <dbReference type="NCBI Taxonomy" id="195482"/>
    <lineage>
        <taxon>Eukaryota</taxon>
        <taxon>Sar</taxon>
        <taxon>Alveolata</taxon>
        <taxon>Apicomplexa</taxon>
        <taxon>Conoidasida</taxon>
        <taxon>Coccidia</taxon>
        <taxon>Eucoccidiorida</taxon>
        <taxon>Eimeriorina</taxon>
        <taxon>Cryptosporidiidae</taxon>
        <taxon>Cryptosporidium</taxon>
    </lineage>
</organism>
<dbReference type="AlphaFoldDB" id="A0A9D5HYS5"/>
<dbReference type="GO" id="GO:0006506">
    <property type="term" value="P:GPI anchor biosynthetic process"/>
    <property type="evidence" value="ECO:0007669"/>
    <property type="project" value="UniProtKB-KW"/>
</dbReference>
<dbReference type="GO" id="GO:0016255">
    <property type="term" value="P:attachment of GPI anchor to protein"/>
    <property type="evidence" value="ECO:0007669"/>
    <property type="project" value="InterPro"/>
</dbReference>
<sequence length="430" mass="49257">MIVFKGLILLLLCNLRICLLDILKKAPVNEFSFIELQSQNNWAVIVSTSRYWHNYRHNANALSFYNFLLRNGFRDDKVILMLAENIPCNPRNSIPGGVFSEDYDLFYNLNNNTQTMECADTDYKEEEVTVSNFIRVLTGKHSVNVPNKKRLLSDEKSNIFIFLTGHGGDGFLKFQDFEEMTSLELSNAIREMKAQKRFNKMFIISETCQASTLHNHLDFENVYAIGCSNLGQSSYSKHFKSEIGVATIDRFTHFSLMDFKKLDKNKLMPIISLIRKYSIYQLKSTPQIKYKLGGTDINQVFVNEFFFPNIEKVVPLSTVDIIRNQMDLSSSIISVSKYGKSKFLSCLLFKNEWKTYSANSDPLGSITNCYFKDTLIKSINYSQRRVIFKSKFPDGGRSDNSLTLHSSKIIVGLSVAFLLGFIVSYCSILL</sequence>
<feature type="transmembrane region" description="Helical" evidence="5">
    <location>
        <begin position="409"/>
        <end position="429"/>
    </location>
</feature>
<reference evidence="7" key="1">
    <citation type="submission" date="2022-10" db="EMBL/GenBank/DDBJ databases">
        <title>Adaptive evolution leads to modifications in subtelomeric GC content in a zoonotic Cryptosporidium species.</title>
        <authorList>
            <person name="Li J."/>
            <person name="Feng Y."/>
            <person name="Xiao L."/>
        </authorList>
    </citation>
    <scope>NUCLEOTIDE SEQUENCE</scope>
    <source>
        <strain evidence="7">33844</strain>
    </source>
</reference>
<feature type="signal peptide" evidence="6">
    <location>
        <begin position="1"/>
        <end position="20"/>
    </location>
</feature>
<dbReference type="InterPro" id="IPR028361">
    <property type="entry name" value="GPI_transamidase"/>
</dbReference>
<keyword evidence="3" id="KW-0337">GPI-anchor biosynthesis</keyword>
<keyword evidence="5" id="KW-1133">Transmembrane helix</keyword>
<keyword evidence="5" id="KW-0472">Membrane</keyword>
<dbReference type="Gene3D" id="3.40.50.1460">
    <property type="match status" value="1"/>
</dbReference>
<dbReference type="GO" id="GO:0042765">
    <property type="term" value="C:GPI-anchor transamidase complex"/>
    <property type="evidence" value="ECO:0007669"/>
    <property type="project" value="InterPro"/>
</dbReference>
<evidence type="ECO:0000256" key="2">
    <source>
        <dbReference type="ARBA" id="ARBA00009941"/>
    </source>
</evidence>
<dbReference type="Pfam" id="PF01650">
    <property type="entry name" value="Peptidase_C13"/>
    <property type="match status" value="1"/>
</dbReference>
<comment type="similarity">
    <text evidence="2">Belongs to the peptidase C13 family.</text>
</comment>
<evidence type="ECO:0000256" key="3">
    <source>
        <dbReference type="ARBA" id="ARBA00022502"/>
    </source>
</evidence>
<gene>
    <name evidence="7" type="ORF">OJ253_1796</name>
</gene>
<evidence type="ECO:0000256" key="1">
    <source>
        <dbReference type="ARBA" id="ARBA00004687"/>
    </source>
</evidence>
<dbReference type="OrthoDB" id="192611at2759"/>
<dbReference type="PANTHER" id="PTHR48067">
    <property type="entry name" value="GPI-ANCHOR TRANSAMIDASE"/>
    <property type="match status" value="1"/>
</dbReference>
<evidence type="ECO:0000313" key="7">
    <source>
        <dbReference type="EMBL" id="KAJ1608782.1"/>
    </source>
</evidence>